<evidence type="ECO:0000256" key="1">
    <source>
        <dbReference type="SAM" id="Phobius"/>
    </source>
</evidence>
<accession>A0A557QHB1</accession>
<keyword evidence="1" id="KW-1133">Transmembrane helix</keyword>
<dbReference type="Proteomes" id="UP000319502">
    <property type="component" value="Unassembled WGS sequence"/>
</dbReference>
<organism evidence="2 5">
    <name type="scientific">Denitromonas halophila</name>
    <dbReference type="NCBI Taxonomy" id="1629404"/>
    <lineage>
        <taxon>Bacteria</taxon>
        <taxon>Pseudomonadati</taxon>
        <taxon>Pseudomonadota</taxon>
        <taxon>Betaproteobacteria</taxon>
        <taxon>Rhodocyclales</taxon>
        <taxon>Zoogloeaceae</taxon>
        <taxon>Denitromonas</taxon>
    </lineage>
</organism>
<dbReference type="Pfam" id="PF05545">
    <property type="entry name" value="FixQ"/>
    <property type="match status" value="1"/>
</dbReference>
<dbReference type="InterPro" id="IPR008621">
    <property type="entry name" value="Cbb3-typ_cyt_oxidase_comp"/>
</dbReference>
<dbReference type="RefSeq" id="WP_144179508.1">
    <property type="nucleotide sequence ID" value="NZ_VMNK01000017.1"/>
</dbReference>
<gene>
    <name evidence="3" type="ORF">FHP89_05120</name>
    <name evidence="2" type="ORF">FHP91_17895</name>
</gene>
<dbReference type="CDD" id="cd01324">
    <property type="entry name" value="cbb3_Oxidase_CcoQ"/>
    <property type="match status" value="1"/>
</dbReference>
<dbReference type="Proteomes" id="UP000318349">
    <property type="component" value="Unassembled WGS sequence"/>
</dbReference>
<evidence type="ECO:0000313" key="3">
    <source>
        <dbReference type="EMBL" id="TVO78573.1"/>
    </source>
</evidence>
<feature type="transmembrane region" description="Helical" evidence="1">
    <location>
        <begin position="6"/>
        <end position="26"/>
    </location>
</feature>
<dbReference type="AlphaFoldDB" id="A0A557QHB1"/>
<evidence type="ECO:0000313" key="4">
    <source>
        <dbReference type="Proteomes" id="UP000318349"/>
    </source>
</evidence>
<dbReference type="OrthoDB" id="8604580at2"/>
<protein>
    <submittedName>
        <fullName evidence="2">Cbb3-type cytochrome c oxidase subunit 3</fullName>
    </submittedName>
</protein>
<evidence type="ECO:0000313" key="2">
    <source>
        <dbReference type="EMBL" id="TVO52301.1"/>
    </source>
</evidence>
<sequence>MELNDLRSILTVLGLVCFLGICFWAYSKSAKQGFDEAAQLPFTDDDLPVRKDPGQQRKEG</sequence>
<proteinExistence type="predicted"/>
<keyword evidence="5" id="KW-1185">Reference proteome</keyword>
<dbReference type="EMBL" id="VMNK01000017">
    <property type="protein sequence ID" value="TVO52301.1"/>
    <property type="molecule type" value="Genomic_DNA"/>
</dbReference>
<dbReference type="EMBL" id="VMNI01000005">
    <property type="protein sequence ID" value="TVO78573.1"/>
    <property type="molecule type" value="Genomic_DNA"/>
</dbReference>
<keyword evidence="1" id="KW-0812">Transmembrane</keyword>
<evidence type="ECO:0000313" key="5">
    <source>
        <dbReference type="Proteomes" id="UP000319502"/>
    </source>
</evidence>
<keyword evidence="1" id="KW-0472">Membrane</keyword>
<comment type="caution">
    <text evidence="2">The sequence shown here is derived from an EMBL/GenBank/DDBJ whole genome shotgun (WGS) entry which is preliminary data.</text>
</comment>
<name>A0A557QHB1_9RHOO</name>
<reference evidence="4 5" key="1">
    <citation type="submission" date="2019-07" db="EMBL/GenBank/DDBJ databases">
        <title>The pathways for chlorine oxyanion respiration interact through the shared metabolite chlorate.</title>
        <authorList>
            <person name="Barnum T.P."/>
            <person name="Cheng Y."/>
            <person name="Hill K.A."/>
            <person name="Lucas L.N."/>
            <person name="Carlson H.K."/>
            <person name="Coates J.D."/>
        </authorList>
    </citation>
    <scope>NUCLEOTIDE SEQUENCE [LARGE SCALE GENOMIC DNA]</scope>
    <source>
        <strain evidence="3 4">SFB-1</strain>
        <strain evidence="2 5">SFB-3</strain>
    </source>
</reference>